<dbReference type="SUPFAM" id="SSF53756">
    <property type="entry name" value="UDP-Glycosyltransferase/glycogen phosphorylase"/>
    <property type="match status" value="1"/>
</dbReference>
<dbReference type="AlphaFoldDB" id="A0A0F9U8X9"/>
<dbReference type="Pfam" id="PF01075">
    <property type="entry name" value="Glyco_transf_9"/>
    <property type="match status" value="1"/>
</dbReference>
<sequence length="294" mass="34141">MTEDKKKTMVASPFVGELGWELFTWQPVMRNHFLQSGCDRMVVYTDQPGKESIYQFADEVRVMDNVPSHESECMLWHNFNEGFKLELDALIKETLKLGKEEFGEDTQFFTYAMFQPKFNYEFYERGAPDLLRADPNFAFEAVRIKDAPVIALCIRDRPMSDYRNWEFENWYELADLLLADGYNVMALGRIRDLAEWNMPGGVMDLVNKTSINDAINYMSGYCDLAVGGGTGLHHIASRCGKDHMAWGTERTQLRLCETNWFGAKQHCYVWGWDPDVDQVYEYVSHFLTQGEFKP</sequence>
<accession>A0A0F9U8X9</accession>
<proteinExistence type="predicted"/>
<name>A0A0F9U8X9_9ZZZZ</name>
<dbReference type="GO" id="GO:0016757">
    <property type="term" value="F:glycosyltransferase activity"/>
    <property type="evidence" value="ECO:0007669"/>
    <property type="project" value="InterPro"/>
</dbReference>
<dbReference type="EMBL" id="LAZR01000116">
    <property type="protein sequence ID" value="KKN89690.1"/>
    <property type="molecule type" value="Genomic_DNA"/>
</dbReference>
<gene>
    <name evidence="1" type="ORF">LCGC14_0235360</name>
</gene>
<evidence type="ECO:0000313" key="1">
    <source>
        <dbReference type="EMBL" id="KKN89690.1"/>
    </source>
</evidence>
<comment type="caution">
    <text evidence="1">The sequence shown here is derived from an EMBL/GenBank/DDBJ whole genome shotgun (WGS) entry which is preliminary data.</text>
</comment>
<protein>
    <submittedName>
        <fullName evidence="1">Uncharacterized protein</fullName>
    </submittedName>
</protein>
<organism evidence="1">
    <name type="scientific">marine sediment metagenome</name>
    <dbReference type="NCBI Taxonomy" id="412755"/>
    <lineage>
        <taxon>unclassified sequences</taxon>
        <taxon>metagenomes</taxon>
        <taxon>ecological metagenomes</taxon>
    </lineage>
</organism>
<dbReference type="InterPro" id="IPR002201">
    <property type="entry name" value="Glyco_trans_9"/>
</dbReference>
<reference evidence="1" key="1">
    <citation type="journal article" date="2015" name="Nature">
        <title>Complex archaea that bridge the gap between prokaryotes and eukaryotes.</title>
        <authorList>
            <person name="Spang A."/>
            <person name="Saw J.H."/>
            <person name="Jorgensen S.L."/>
            <person name="Zaremba-Niedzwiedzka K."/>
            <person name="Martijn J."/>
            <person name="Lind A.E."/>
            <person name="van Eijk R."/>
            <person name="Schleper C."/>
            <person name="Guy L."/>
            <person name="Ettema T.J."/>
        </authorList>
    </citation>
    <scope>NUCLEOTIDE SEQUENCE</scope>
</reference>
<dbReference type="Gene3D" id="3.40.50.2000">
    <property type="entry name" value="Glycogen Phosphorylase B"/>
    <property type="match status" value="1"/>
</dbReference>